<name>A0A166YKM1_METRR</name>
<dbReference type="OMA" id="MNVIHGR"/>
<feature type="compositionally biased region" description="Acidic residues" evidence="1">
    <location>
        <begin position="75"/>
        <end position="89"/>
    </location>
</feature>
<feature type="region of interest" description="Disordered" evidence="1">
    <location>
        <begin position="47"/>
        <end position="113"/>
    </location>
</feature>
<protein>
    <recommendedName>
        <fullName evidence="4">BTB domain-containing protein</fullName>
    </recommendedName>
</protein>
<proteinExistence type="predicted"/>
<dbReference type="AlphaFoldDB" id="A0A166YKM1"/>
<gene>
    <name evidence="2" type="ORF">NOR_07283</name>
</gene>
<reference evidence="2 3" key="1">
    <citation type="journal article" date="2016" name="Genome Biol. Evol.">
        <title>Divergent and convergent evolution of fungal pathogenicity.</title>
        <authorList>
            <person name="Shang Y."/>
            <person name="Xiao G."/>
            <person name="Zheng P."/>
            <person name="Cen K."/>
            <person name="Zhan S."/>
            <person name="Wang C."/>
        </authorList>
    </citation>
    <scope>NUCLEOTIDE SEQUENCE [LARGE SCALE GENOMIC DNA]</scope>
    <source>
        <strain evidence="2 3">RCEF 4871</strain>
    </source>
</reference>
<dbReference type="STRING" id="1081105.A0A166YKM1"/>
<accession>A0A166YKM1</accession>
<keyword evidence="3" id="KW-1185">Reference proteome</keyword>
<evidence type="ECO:0008006" key="4">
    <source>
        <dbReference type="Google" id="ProtNLM"/>
    </source>
</evidence>
<comment type="caution">
    <text evidence="2">The sequence shown here is derived from an EMBL/GenBank/DDBJ whole genome shotgun (WGS) entry which is preliminary data.</text>
</comment>
<evidence type="ECO:0000256" key="1">
    <source>
        <dbReference type="SAM" id="MobiDB-lite"/>
    </source>
</evidence>
<dbReference type="OrthoDB" id="5326346at2759"/>
<dbReference type="EMBL" id="AZHC01000032">
    <property type="protein sequence ID" value="OAA37007.1"/>
    <property type="molecule type" value="Genomic_DNA"/>
</dbReference>
<evidence type="ECO:0000313" key="2">
    <source>
        <dbReference type="EMBL" id="OAA37007.1"/>
    </source>
</evidence>
<evidence type="ECO:0000313" key="3">
    <source>
        <dbReference type="Proteomes" id="UP000243498"/>
    </source>
</evidence>
<dbReference type="Proteomes" id="UP000243498">
    <property type="component" value="Unassembled WGS sequence"/>
</dbReference>
<organism evidence="2 3">
    <name type="scientific">Metarhizium rileyi (strain RCEF 4871)</name>
    <name type="common">Nomuraea rileyi</name>
    <dbReference type="NCBI Taxonomy" id="1649241"/>
    <lineage>
        <taxon>Eukaryota</taxon>
        <taxon>Fungi</taxon>
        <taxon>Dikarya</taxon>
        <taxon>Ascomycota</taxon>
        <taxon>Pezizomycotina</taxon>
        <taxon>Sordariomycetes</taxon>
        <taxon>Hypocreomycetidae</taxon>
        <taxon>Hypocreales</taxon>
        <taxon>Clavicipitaceae</taxon>
        <taxon>Metarhizium</taxon>
    </lineage>
</organism>
<sequence>MPGLLLDMDPQGDVLLILRPTPQELVWSPSSLVNQADHQATATIALGSVETESGRDYELEHEDEADVQSAFDPVPEAEPEAEPEPESQTEAEPAAEAWVETAPEPDEPPLHLNEHGETELAGQLFSGNGDGTAKTKLEQQAIQSFAPLEHSGDNNEVHFRLSSRHLSLASHVFNTMLCGCWKESTKKDTGLQLRYEIAATEWNTEVFLLLMNIVHGHHRQVPPSVDIDTFGEFSILVDYYKCHEITEFFAHLWADKLRCNLPTSYGRHSTIWLFVSWVFSIPDIFKKMTELAMKESQGPLETMCLPLPPTLLSKKPQGHAKKALTQNLAAIEKKRTDSLHRILRMLDELREGLIEGRKGCRYECSSMLLGTLVKEMDKNKFRPDQLLESLSNKSINQVKSTVLGFKTSVWYSDRYHDRYADRYSAPHSCSLRSMLQPAIEDIWGNLNGLRLDEYQDISVAKA</sequence>